<protein>
    <submittedName>
        <fullName evidence="5">SpoIIE family protein phosphatase</fullName>
    </submittedName>
</protein>
<dbReference type="InterPro" id="IPR036457">
    <property type="entry name" value="PPM-type-like_dom_sf"/>
</dbReference>
<evidence type="ECO:0000259" key="2">
    <source>
        <dbReference type="PROSITE" id="PS50113"/>
    </source>
</evidence>
<dbReference type="Pfam" id="PF08448">
    <property type="entry name" value="PAS_4"/>
    <property type="match status" value="1"/>
</dbReference>
<dbReference type="PANTHER" id="PTHR43156:SF2">
    <property type="entry name" value="STAGE II SPORULATION PROTEIN E"/>
    <property type="match status" value="1"/>
</dbReference>
<dbReference type="InterPro" id="IPR001932">
    <property type="entry name" value="PPM-type_phosphatase-like_dom"/>
</dbReference>
<dbReference type="InterPro" id="IPR000700">
    <property type="entry name" value="PAS-assoc_C"/>
</dbReference>
<dbReference type="CDD" id="cd16936">
    <property type="entry name" value="HATPase_RsbW-like"/>
    <property type="match status" value="1"/>
</dbReference>
<dbReference type="Gene3D" id="3.30.750.24">
    <property type="entry name" value="STAS domain"/>
    <property type="match status" value="1"/>
</dbReference>
<dbReference type="PROSITE" id="PS50113">
    <property type="entry name" value="PAC"/>
    <property type="match status" value="1"/>
</dbReference>
<name>A0ABT4B544_9ACTN</name>
<dbReference type="PANTHER" id="PTHR43156">
    <property type="entry name" value="STAGE II SPORULATION PROTEIN E-RELATED"/>
    <property type="match status" value="1"/>
</dbReference>
<keyword evidence="6" id="KW-1185">Reference proteome</keyword>
<dbReference type="Gene3D" id="3.30.565.10">
    <property type="entry name" value="Histidine kinase-like ATPase, C-terminal domain"/>
    <property type="match status" value="1"/>
</dbReference>
<dbReference type="InterPro" id="IPR035965">
    <property type="entry name" value="PAS-like_dom_sf"/>
</dbReference>
<accession>A0ABT4B544</accession>
<evidence type="ECO:0000313" key="6">
    <source>
        <dbReference type="Proteomes" id="UP001151002"/>
    </source>
</evidence>
<dbReference type="NCBIfam" id="TIGR00229">
    <property type="entry name" value="sensory_box"/>
    <property type="match status" value="1"/>
</dbReference>
<sequence length="660" mass="70670">MIGEALTVRRAFESMPLIMIEYAGSDHRVAAINAAFRRIVGREHEQLIGVPVREAMPELAGQQVFEMFDEVYATGREQVAREWRMQVSSGPGGDLREIYLDFHLVPARDEHGAVAGMRAFATDVTDRVLERQAAQVRTAAAEQRYEQARDVITSLQRQLLPPGLPVLPAARIASSYLLADTETAAGGDWFDAVPLPDGRVALVVGDVVGHGIAASAAMGQLRAVLQDRLDNSGDILTAVRAADRMARRTPAAHAATLCIVVLNLADGALTWCSAGHPPPLVVNADTARFLPSSGNAPLGTGAEYTVATDRLAAAEMVLLYSDGIIERPGREPAAATVELSQVAVDAVAGRGMDTGDLSAVERACTQTLELLVRRTGHIDDITLLAAQRRTPPPAVQLNGPAAAVTPRIARNAVTDWLTSLEAGEEDLVALTHAVVELVTNAAEHARPDAGDATVTVTADLRNDGEAQLRVADNGRWRHRTRPGDEQFRADHGFGLAMTASFAHHLDIDRSPQGTTVTVRRRLSHPARLLTAAQISHGRPGDDDKPAEVMIILEQPHAASSRIAVHGPLDVDSVEELGTELDRFTLGGTHELTVDLTAVTHLSSAAIAELYRPQRYGDGRPYPLRLYAPAGSTAHHVLSLVNLPHTTTDPDTAGDHLDRAG</sequence>
<dbReference type="SMART" id="SM00331">
    <property type="entry name" value="PP2C_SIG"/>
    <property type="match status" value="1"/>
</dbReference>
<evidence type="ECO:0000259" key="3">
    <source>
        <dbReference type="PROSITE" id="PS50801"/>
    </source>
</evidence>
<evidence type="ECO:0000256" key="1">
    <source>
        <dbReference type="ARBA" id="ARBA00022801"/>
    </source>
</evidence>
<proteinExistence type="predicted"/>
<dbReference type="PROSITE" id="PS51746">
    <property type="entry name" value="PPM_2"/>
    <property type="match status" value="1"/>
</dbReference>
<dbReference type="PROSITE" id="PS50801">
    <property type="entry name" value="STAS"/>
    <property type="match status" value="1"/>
</dbReference>
<dbReference type="Pfam" id="PF07228">
    <property type="entry name" value="SpoIIE"/>
    <property type="match status" value="1"/>
</dbReference>
<dbReference type="SUPFAM" id="SSF55785">
    <property type="entry name" value="PYP-like sensor domain (PAS domain)"/>
    <property type="match status" value="1"/>
</dbReference>
<dbReference type="Gene3D" id="3.60.40.10">
    <property type="entry name" value="PPM-type phosphatase domain"/>
    <property type="match status" value="1"/>
</dbReference>
<dbReference type="Pfam" id="PF13581">
    <property type="entry name" value="HATPase_c_2"/>
    <property type="match status" value="1"/>
</dbReference>
<dbReference type="InterPro" id="IPR003594">
    <property type="entry name" value="HATPase_dom"/>
</dbReference>
<keyword evidence="1" id="KW-0378">Hydrolase</keyword>
<dbReference type="InterPro" id="IPR036513">
    <property type="entry name" value="STAS_dom_sf"/>
</dbReference>
<dbReference type="InterPro" id="IPR013656">
    <property type="entry name" value="PAS_4"/>
</dbReference>
<feature type="domain" description="PPM-type phosphatase" evidence="4">
    <location>
        <begin position="171"/>
        <end position="388"/>
    </location>
</feature>
<evidence type="ECO:0000259" key="4">
    <source>
        <dbReference type="PROSITE" id="PS51746"/>
    </source>
</evidence>
<dbReference type="RefSeq" id="WP_267566006.1">
    <property type="nucleotide sequence ID" value="NZ_JAPNTZ010000009.1"/>
</dbReference>
<dbReference type="Proteomes" id="UP001151002">
    <property type="component" value="Unassembled WGS sequence"/>
</dbReference>
<feature type="domain" description="STAS" evidence="3">
    <location>
        <begin position="562"/>
        <end position="609"/>
    </location>
</feature>
<dbReference type="Gene3D" id="3.30.450.20">
    <property type="entry name" value="PAS domain"/>
    <property type="match status" value="1"/>
</dbReference>
<dbReference type="SMART" id="SM00091">
    <property type="entry name" value="PAS"/>
    <property type="match status" value="1"/>
</dbReference>
<dbReference type="CDD" id="cd00130">
    <property type="entry name" value="PAS"/>
    <property type="match status" value="1"/>
</dbReference>
<evidence type="ECO:0000313" key="5">
    <source>
        <dbReference type="EMBL" id="MCY1141614.1"/>
    </source>
</evidence>
<dbReference type="InterPro" id="IPR002645">
    <property type="entry name" value="STAS_dom"/>
</dbReference>
<dbReference type="SUPFAM" id="SSF81606">
    <property type="entry name" value="PP2C-like"/>
    <property type="match status" value="1"/>
</dbReference>
<organism evidence="5 6">
    <name type="scientific">Paractinoplanes pyxinae</name>
    <dbReference type="NCBI Taxonomy" id="2997416"/>
    <lineage>
        <taxon>Bacteria</taxon>
        <taxon>Bacillati</taxon>
        <taxon>Actinomycetota</taxon>
        <taxon>Actinomycetes</taxon>
        <taxon>Micromonosporales</taxon>
        <taxon>Micromonosporaceae</taxon>
        <taxon>Paractinoplanes</taxon>
    </lineage>
</organism>
<comment type="caution">
    <text evidence="5">The sequence shown here is derived from an EMBL/GenBank/DDBJ whole genome shotgun (WGS) entry which is preliminary data.</text>
</comment>
<dbReference type="SMART" id="SM00387">
    <property type="entry name" value="HATPase_c"/>
    <property type="match status" value="1"/>
</dbReference>
<reference evidence="5" key="1">
    <citation type="submission" date="2022-11" db="EMBL/GenBank/DDBJ databases">
        <authorList>
            <person name="Somphong A."/>
            <person name="Phongsopitanun W."/>
        </authorList>
    </citation>
    <scope>NUCLEOTIDE SEQUENCE</scope>
    <source>
        <strain evidence="5">Pm04-4</strain>
    </source>
</reference>
<dbReference type="SUPFAM" id="SSF52091">
    <property type="entry name" value="SpoIIaa-like"/>
    <property type="match status" value="1"/>
</dbReference>
<dbReference type="InterPro" id="IPR000014">
    <property type="entry name" value="PAS"/>
</dbReference>
<feature type="domain" description="PAC" evidence="2">
    <location>
        <begin position="81"/>
        <end position="136"/>
    </location>
</feature>
<gene>
    <name evidence="5" type="ORF">OWR29_26755</name>
</gene>
<dbReference type="SUPFAM" id="SSF55874">
    <property type="entry name" value="ATPase domain of HSP90 chaperone/DNA topoisomerase II/histidine kinase"/>
    <property type="match status" value="1"/>
</dbReference>
<dbReference type="EMBL" id="JAPNTZ010000009">
    <property type="protein sequence ID" value="MCY1141614.1"/>
    <property type="molecule type" value="Genomic_DNA"/>
</dbReference>
<dbReference type="InterPro" id="IPR036890">
    <property type="entry name" value="HATPase_C_sf"/>
</dbReference>
<dbReference type="InterPro" id="IPR052016">
    <property type="entry name" value="Bact_Sigma-Reg"/>
</dbReference>
<dbReference type="CDD" id="cd07043">
    <property type="entry name" value="STAS_anti-anti-sigma_factors"/>
    <property type="match status" value="1"/>
</dbReference>